<keyword evidence="1" id="KW-0808">Transferase</keyword>
<name>A0ACC9D258_9FIRM</name>
<gene>
    <name evidence="1" type="primary">lgt</name>
    <name evidence="1" type="ORF">CGS49_02475</name>
</gene>
<evidence type="ECO:0000313" key="1">
    <source>
        <dbReference type="EMBL" id="PDX62320.1"/>
    </source>
</evidence>
<proteinExistence type="predicted"/>
<comment type="caution">
    <text evidence="1">The sequence shown here is derived from an EMBL/GenBank/DDBJ whole genome shotgun (WGS) entry which is preliminary data.</text>
</comment>
<evidence type="ECO:0000313" key="2">
    <source>
        <dbReference type="Proteomes" id="UP000220959"/>
    </source>
</evidence>
<keyword evidence="2" id="KW-1185">Reference proteome</keyword>
<reference evidence="1 2" key="1">
    <citation type="journal article" date="2017" name="Front. Microbiol.">
        <title>New Insights into the Diversity of the Genus Faecalibacterium.</title>
        <authorList>
            <person name="Benevides L."/>
            <person name="Burman S."/>
            <person name="Martin R."/>
            <person name="Robert V."/>
            <person name="Thomas M."/>
            <person name="Miquel S."/>
            <person name="Chain F."/>
            <person name="Sokol H."/>
            <person name="Bermudez-Humaran L.G."/>
            <person name="Morrison M."/>
            <person name="Langella P."/>
            <person name="Azevedo V.A."/>
            <person name="Chatel J.M."/>
            <person name="Soares S."/>
        </authorList>
    </citation>
    <scope>NUCLEOTIDE SEQUENCE [LARGE SCALE GENOMIC DNA]</scope>
    <source>
        <strain evidence="2">CNCM I-4541</strain>
    </source>
</reference>
<organism evidence="1 2">
    <name type="scientific">Faecalibacterium langellae</name>
    <dbReference type="NCBI Taxonomy" id="3435293"/>
    <lineage>
        <taxon>Bacteria</taxon>
        <taxon>Bacillati</taxon>
        <taxon>Bacillota</taxon>
        <taxon>Clostridia</taxon>
        <taxon>Eubacteriales</taxon>
        <taxon>Oscillospiraceae</taxon>
        <taxon>Faecalibacterium</taxon>
    </lineage>
</organism>
<dbReference type="EMBL" id="NMTR01000004">
    <property type="protein sequence ID" value="PDX62320.1"/>
    <property type="molecule type" value="Genomic_DNA"/>
</dbReference>
<accession>A0ACC9D258</accession>
<protein>
    <submittedName>
        <fullName evidence="1">Prolipoprotein diacylglyceryl transferase</fullName>
    </submittedName>
</protein>
<dbReference type="Proteomes" id="UP000220959">
    <property type="component" value="Unassembled WGS sequence"/>
</dbReference>
<sequence length="346" mass="38255">MTNLVQFPGLGLSFELNRVAFSIGRFNVYWYGVCIAFGICLALVFAFRHSVEFGVDADSMVDVILIGIVLGIASARAYYVAMAPFKYESIWEIIAIRDGGLAIYGGIIGGFLFGGLACKWRGVPVLPMFDLTAMGFLLGQCCGRWGNFFNQEAFGCNTTLPWGMYSEATRDYLMGSTVTAQSGVTIDPNLPVHPTFLYESIWCLVGFILLFRYIKKRKFNGDIALRYMIWYGAGRFWIEALRTDSLMLVPSIGLRVSQLIAGIAVAAGVAAEIYFTRKAEGKPLMVKLALTADNKAALDKLRKERGAIGLVLDADTELVASSPRKLFVERTEAYNAEVKRIIEQTK</sequence>